<dbReference type="GeneID" id="83205794"/>
<organism evidence="3 4">
    <name type="scientific">Penicillium chermesinum</name>
    <dbReference type="NCBI Taxonomy" id="63820"/>
    <lineage>
        <taxon>Eukaryota</taxon>
        <taxon>Fungi</taxon>
        <taxon>Dikarya</taxon>
        <taxon>Ascomycota</taxon>
        <taxon>Pezizomycotina</taxon>
        <taxon>Eurotiomycetes</taxon>
        <taxon>Eurotiomycetidae</taxon>
        <taxon>Eurotiales</taxon>
        <taxon>Aspergillaceae</taxon>
        <taxon>Penicillium</taxon>
    </lineage>
</organism>
<dbReference type="Gene3D" id="3.40.50.720">
    <property type="entry name" value="NAD(P)-binding Rossmann-like Domain"/>
    <property type="match status" value="1"/>
</dbReference>
<evidence type="ECO:0000313" key="3">
    <source>
        <dbReference type="EMBL" id="KAJ5219991.1"/>
    </source>
</evidence>
<keyword evidence="4" id="KW-1185">Reference proteome</keyword>
<evidence type="ECO:0000256" key="1">
    <source>
        <dbReference type="ARBA" id="ARBA00038376"/>
    </source>
</evidence>
<dbReference type="PANTHER" id="PTHR43355:SF2">
    <property type="entry name" value="FLAVIN REDUCTASE (NADPH)"/>
    <property type="match status" value="1"/>
</dbReference>
<dbReference type="InterPro" id="IPR051606">
    <property type="entry name" value="Polyketide_Oxido-like"/>
</dbReference>
<sequence>MPAKRTTFKISANKITGGSGLAFIQEALDLSLPPRLVLYVRTPFKLPESITTHPKVIVVKGELSDQEALDFAMKSNSVTSVISFLGAYISPSAIITRPKHTPIGDSFPGIMQAMRANCVRRIMALSTPSYWIDGKDVSTWRISAFAALPKIFVPQGNAEMVKVAQEVAGADDLDWTVFRVPHLSDGPGNLPVYAGYASPHHEGSLNLSRRSLGRWALEELRDPKWIKGVPFLGNC</sequence>
<dbReference type="GO" id="GO:0004074">
    <property type="term" value="F:biliverdin reductase [NAD(P)H] activity"/>
    <property type="evidence" value="ECO:0007669"/>
    <property type="project" value="TreeGrafter"/>
</dbReference>
<proteinExistence type="inferred from homology"/>
<dbReference type="GO" id="GO:0042602">
    <property type="term" value="F:riboflavin reductase (NADPH) activity"/>
    <property type="evidence" value="ECO:0007669"/>
    <property type="project" value="TreeGrafter"/>
</dbReference>
<gene>
    <name evidence="3" type="ORF">N7468_009195</name>
</gene>
<feature type="domain" description="NAD(P)-binding" evidence="2">
    <location>
        <begin position="16"/>
        <end position="223"/>
    </location>
</feature>
<reference evidence="3" key="2">
    <citation type="journal article" date="2023" name="IMA Fungus">
        <title>Comparative genomic study of the Penicillium genus elucidates a diverse pangenome and 15 lateral gene transfer events.</title>
        <authorList>
            <person name="Petersen C."/>
            <person name="Sorensen T."/>
            <person name="Nielsen M.R."/>
            <person name="Sondergaard T.E."/>
            <person name="Sorensen J.L."/>
            <person name="Fitzpatrick D.A."/>
            <person name="Frisvad J.C."/>
            <person name="Nielsen K.L."/>
        </authorList>
    </citation>
    <scope>NUCLEOTIDE SEQUENCE</scope>
    <source>
        <strain evidence="3">IBT 19713</strain>
    </source>
</reference>
<dbReference type="EMBL" id="JAPQKS010000007">
    <property type="protein sequence ID" value="KAJ5219991.1"/>
    <property type="molecule type" value="Genomic_DNA"/>
</dbReference>
<dbReference type="Pfam" id="PF13460">
    <property type="entry name" value="NAD_binding_10"/>
    <property type="match status" value="1"/>
</dbReference>
<dbReference type="SUPFAM" id="SSF51735">
    <property type="entry name" value="NAD(P)-binding Rossmann-fold domains"/>
    <property type="match status" value="1"/>
</dbReference>
<dbReference type="PANTHER" id="PTHR43355">
    <property type="entry name" value="FLAVIN REDUCTASE (NADPH)"/>
    <property type="match status" value="1"/>
</dbReference>
<name>A0A9W9NHC9_9EURO</name>
<dbReference type="RefSeq" id="XP_058326821.1">
    <property type="nucleotide sequence ID" value="XM_058478491.1"/>
</dbReference>
<comment type="caution">
    <text evidence="3">The sequence shown here is derived from an EMBL/GenBank/DDBJ whole genome shotgun (WGS) entry which is preliminary data.</text>
</comment>
<dbReference type="InterPro" id="IPR036291">
    <property type="entry name" value="NAD(P)-bd_dom_sf"/>
</dbReference>
<comment type="similarity">
    <text evidence="1">Belongs to the avfA family.</text>
</comment>
<dbReference type="OrthoDB" id="10254221at2759"/>
<evidence type="ECO:0000313" key="4">
    <source>
        <dbReference type="Proteomes" id="UP001150941"/>
    </source>
</evidence>
<evidence type="ECO:0000259" key="2">
    <source>
        <dbReference type="Pfam" id="PF13460"/>
    </source>
</evidence>
<dbReference type="Proteomes" id="UP001150941">
    <property type="component" value="Unassembled WGS sequence"/>
</dbReference>
<dbReference type="AlphaFoldDB" id="A0A9W9NHC9"/>
<protein>
    <submittedName>
        <fullName evidence="3">NAD(P)-binding protein</fullName>
    </submittedName>
</protein>
<accession>A0A9W9NHC9</accession>
<reference evidence="3" key="1">
    <citation type="submission" date="2022-11" db="EMBL/GenBank/DDBJ databases">
        <authorList>
            <person name="Petersen C."/>
        </authorList>
    </citation>
    <scope>NUCLEOTIDE SEQUENCE</scope>
    <source>
        <strain evidence="3">IBT 19713</strain>
    </source>
</reference>
<dbReference type="InterPro" id="IPR016040">
    <property type="entry name" value="NAD(P)-bd_dom"/>
</dbReference>